<reference evidence="11 12" key="1">
    <citation type="submission" date="2016-03" db="EMBL/GenBank/DDBJ databases">
        <authorList>
            <person name="Ploux O."/>
        </authorList>
    </citation>
    <scope>NUCLEOTIDE SEQUENCE [LARGE SCALE GENOMIC DNA]</scope>
    <source>
        <strain evidence="11 12">R0</strain>
    </source>
</reference>
<evidence type="ECO:0000256" key="7">
    <source>
        <dbReference type="ARBA" id="ARBA00023004"/>
    </source>
</evidence>
<proteinExistence type="inferred from homology"/>
<dbReference type="InterPro" id="IPR036895">
    <property type="entry name" value="Uracil-DNA_glycosylase-like_sf"/>
</dbReference>
<dbReference type="OrthoDB" id="5290748at2"/>
<evidence type="ECO:0000259" key="10">
    <source>
        <dbReference type="SMART" id="SM00986"/>
    </source>
</evidence>
<sequence length="451" mass="51409">MNWNEWREKARKLLNEGVAPAEAVWNDSPEFQFSVLERKPLEKPTIPKEFLEIGPLIAAARDPDRWDLLYRIVYRLNHESIHLLNVTVDNDVKRAMDLVKSVRKDIHKMHAFVRFKKIDIDGQETYIAWHKPEHLTIELGTPFFARRFGDKPWSIFSPDASAHWDLKELTFGPGMAEHEFTHQDEFDEVWKTYYKSIFNPARLNLKMMRQEMSPKYWSSMPETALIHELVRETPQRLQKMAAAPQVRAEVPAKLGLRDLKSLASNCTTCPWAKSSTQTVFGEGDSQARLMVVGEQPGSEEDLAGHAFIGPAGKVLADILNDLGIKREEIYITNAVKHFKWTPSDDGKARIHKKPSGGDMHACKPWLEAEIAAIRPKVIIALGVTAATSILGRLVKIGEERERNITNNALAENVIVSWHPSSILRAFNQEDRDQKIAELRSDLLRAFKLSAL</sequence>
<dbReference type="SUPFAM" id="SSF52141">
    <property type="entry name" value="Uracil-DNA glycosylase-like"/>
    <property type="match status" value="1"/>
</dbReference>
<name>A0A150WPT3_BDEBC</name>
<keyword evidence="7" id="KW-0408">Iron</keyword>
<evidence type="ECO:0000256" key="3">
    <source>
        <dbReference type="ARBA" id="ARBA00022485"/>
    </source>
</evidence>
<keyword evidence="3" id="KW-0004">4Fe-4S</keyword>
<evidence type="ECO:0000313" key="11">
    <source>
        <dbReference type="EMBL" id="KYG66492.1"/>
    </source>
</evidence>
<keyword evidence="5" id="KW-0227">DNA damage</keyword>
<keyword evidence="12" id="KW-1185">Reference proteome</keyword>
<dbReference type="NCBIfam" id="TIGR03914">
    <property type="entry name" value="UDG_fam_dom"/>
    <property type="match status" value="1"/>
</dbReference>
<dbReference type="GO" id="GO:0051539">
    <property type="term" value="F:4 iron, 4 sulfur cluster binding"/>
    <property type="evidence" value="ECO:0007669"/>
    <property type="project" value="UniProtKB-KW"/>
</dbReference>
<organism evidence="11 12">
    <name type="scientific">Bdellovibrio bacteriovorus</name>
    <dbReference type="NCBI Taxonomy" id="959"/>
    <lineage>
        <taxon>Bacteria</taxon>
        <taxon>Pseudomonadati</taxon>
        <taxon>Bdellovibrionota</taxon>
        <taxon>Bdellovibrionia</taxon>
        <taxon>Bdellovibrionales</taxon>
        <taxon>Pseudobdellovibrionaceae</taxon>
        <taxon>Bdellovibrio</taxon>
    </lineage>
</organism>
<dbReference type="InterPro" id="IPR023875">
    <property type="entry name" value="DNA_repair_put"/>
</dbReference>
<dbReference type="RefSeq" id="WP_061834056.1">
    <property type="nucleotide sequence ID" value="NZ_LUKE01000001.1"/>
</dbReference>
<evidence type="ECO:0000256" key="4">
    <source>
        <dbReference type="ARBA" id="ARBA00022723"/>
    </source>
</evidence>
<dbReference type="GO" id="GO:0006281">
    <property type="term" value="P:DNA repair"/>
    <property type="evidence" value="ECO:0007669"/>
    <property type="project" value="UniProtKB-KW"/>
</dbReference>
<feature type="domain" description="Uracil-DNA glycosylase-like" evidence="10">
    <location>
        <begin position="280"/>
        <end position="439"/>
    </location>
</feature>
<comment type="similarity">
    <text evidence="1">Belongs to the uracil-DNA glycosylase (UDG) superfamily. Type 4 (UDGa) family.</text>
</comment>
<dbReference type="GO" id="GO:0046872">
    <property type="term" value="F:metal ion binding"/>
    <property type="evidence" value="ECO:0007669"/>
    <property type="project" value="UniProtKB-KW"/>
</dbReference>
<dbReference type="Gene3D" id="3.40.470.10">
    <property type="entry name" value="Uracil-DNA glycosylase-like domain"/>
    <property type="match status" value="1"/>
</dbReference>
<evidence type="ECO:0000256" key="1">
    <source>
        <dbReference type="ARBA" id="ARBA00006521"/>
    </source>
</evidence>
<dbReference type="CDD" id="cd10030">
    <property type="entry name" value="UDG-F4_TTUDGA_SPO1dp_like"/>
    <property type="match status" value="1"/>
</dbReference>
<dbReference type="AlphaFoldDB" id="A0A150WPT3"/>
<dbReference type="Proteomes" id="UP000075320">
    <property type="component" value="Unassembled WGS sequence"/>
</dbReference>
<dbReference type="InterPro" id="IPR005273">
    <property type="entry name" value="Ura-DNA_glyco_family4"/>
</dbReference>
<gene>
    <name evidence="11" type="ORF">AZI86_05445</name>
</gene>
<dbReference type="SMART" id="SM00986">
    <property type="entry name" value="UDG"/>
    <property type="match status" value="1"/>
</dbReference>
<keyword evidence="6" id="KW-0378">Hydrolase</keyword>
<dbReference type="PANTHER" id="PTHR33693:SF9">
    <property type="entry name" value="TYPE-4 URACIL-DNA GLYCOSYLASE"/>
    <property type="match status" value="1"/>
</dbReference>
<dbReference type="NCBIfam" id="TIGR03915">
    <property type="entry name" value="SAM_7_link_chp"/>
    <property type="match status" value="1"/>
</dbReference>
<dbReference type="Pfam" id="PF03167">
    <property type="entry name" value="UDG"/>
    <property type="match status" value="1"/>
</dbReference>
<protein>
    <recommendedName>
        <fullName evidence="2">Type-4 uracil-DNA glycosylase</fullName>
    </recommendedName>
</protein>
<evidence type="ECO:0000256" key="9">
    <source>
        <dbReference type="ARBA" id="ARBA00023204"/>
    </source>
</evidence>
<dbReference type="InterPro" id="IPR051536">
    <property type="entry name" value="UDG_Type-4/5"/>
</dbReference>
<evidence type="ECO:0000256" key="6">
    <source>
        <dbReference type="ARBA" id="ARBA00022801"/>
    </source>
</evidence>
<dbReference type="SMART" id="SM00987">
    <property type="entry name" value="UreE_C"/>
    <property type="match status" value="1"/>
</dbReference>
<dbReference type="PANTHER" id="PTHR33693">
    <property type="entry name" value="TYPE-5 URACIL-DNA GLYCOSYLASE"/>
    <property type="match status" value="1"/>
</dbReference>
<evidence type="ECO:0000256" key="5">
    <source>
        <dbReference type="ARBA" id="ARBA00022763"/>
    </source>
</evidence>
<comment type="caution">
    <text evidence="11">The sequence shown here is derived from an EMBL/GenBank/DDBJ whole genome shotgun (WGS) entry which is preliminary data.</text>
</comment>
<dbReference type="Pfam" id="PF13566">
    <property type="entry name" value="DUF4130"/>
    <property type="match status" value="1"/>
</dbReference>
<dbReference type="GO" id="GO:0097506">
    <property type="term" value="F:deaminated base DNA N-glycosylase activity"/>
    <property type="evidence" value="ECO:0007669"/>
    <property type="project" value="UniProtKB-ARBA"/>
</dbReference>
<dbReference type="EMBL" id="LUKE01000001">
    <property type="protein sequence ID" value="KYG66492.1"/>
    <property type="molecule type" value="Genomic_DNA"/>
</dbReference>
<dbReference type="NCBIfam" id="TIGR00758">
    <property type="entry name" value="UDG_fam4"/>
    <property type="match status" value="1"/>
</dbReference>
<evidence type="ECO:0000256" key="2">
    <source>
        <dbReference type="ARBA" id="ARBA00019403"/>
    </source>
</evidence>
<evidence type="ECO:0000313" key="12">
    <source>
        <dbReference type="Proteomes" id="UP000075320"/>
    </source>
</evidence>
<dbReference type="InterPro" id="IPR025404">
    <property type="entry name" value="DUF4130"/>
</dbReference>
<keyword evidence="9" id="KW-0234">DNA repair</keyword>
<evidence type="ECO:0000256" key="8">
    <source>
        <dbReference type="ARBA" id="ARBA00023014"/>
    </source>
</evidence>
<accession>A0A150WPT3</accession>
<dbReference type="InterPro" id="IPR005122">
    <property type="entry name" value="Uracil-DNA_glycosylase-like"/>
</dbReference>
<keyword evidence="8" id="KW-0411">Iron-sulfur</keyword>
<keyword evidence="4" id="KW-0479">Metal-binding</keyword>